<dbReference type="Pfam" id="PF15632">
    <property type="entry name" value="ATPgrasp_Ter"/>
    <property type="match status" value="1"/>
</dbReference>
<dbReference type="GO" id="GO:0005524">
    <property type="term" value="F:ATP binding"/>
    <property type="evidence" value="ECO:0007669"/>
    <property type="project" value="UniProtKB-UniRule"/>
</dbReference>
<organism evidence="1 2">
    <name type="scientific">Parabacteroides distasonis</name>
    <dbReference type="NCBI Taxonomy" id="823"/>
    <lineage>
        <taxon>Bacteria</taxon>
        <taxon>Pseudomonadati</taxon>
        <taxon>Bacteroidota</taxon>
        <taxon>Bacteroidia</taxon>
        <taxon>Bacteroidales</taxon>
        <taxon>Tannerellaceae</taxon>
        <taxon>Parabacteroides</taxon>
    </lineage>
</organism>
<dbReference type="RefSeq" id="WP_050774803.1">
    <property type="nucleotide sequence ID" value="NZ_JAFEKK010000001.1"/>
</dbReference>
<dbReference type="InterPro" id="IPR011761">
    <property type="entry name" value="ATP-grasp"/>
</dbReference>
<sequence>MLYRDKSGGCHEAVIIRIMRYFPLKGGTSCYCETIQNETLVCICKDILDALDWVGFADFDIMESKSGEYKVIEINPRVPASIHAAYIAGVNYPEMIVHDMKDEPILTYTYHIGKVLRFWGLDVMWFIFSPQRFSSHPSWFCFLGKNIFYQDGSLKDPLPMLMGILSGLVKYLNPSFRKSKLRS</sequence>
<gene>
    <name evidence="1" type="ORF">DW782_11170</name>
</gene>
<protein>
    <submittedName>
        <fullName evidence="1">Uncharacterized protein</fullName>
    </submittedName>
</protein>
<evidence type="ECO:0000313" key="1">
    <source>
        <dbReference type="EMBL" id="RHD74423.1"/>
    </source>
</evidence>
<evidence type="ECO:0000313" key="2">
    <source>
        <dbReference type="Proteomes" id="UP000284660"/>
    </source>
</evidence>
<dbReference type="SUPFAM" id="SSF56059">
    <property type="entry name" value="Glutathione synthetase ATP-binding domain-like"/>
    <property type="match status" value="1"/>
</dbReference>
<dbReference type="Gene3D" id="3.30.470.20">
    <property type="entry name" value="ATP-grasp fold, B domain"/>
    <property type="match status" value="1"/>
</dbReference>
<dbReference type="PROSITE" id="PS50975">
    <property type="entry name" value="ATP_GRASP"/>
    <property type="match status" value="1"/>
</dbReference>
<dbReference type="GO" id="GO:0046872">
    <property type="term" value="F:metal ion binding"/>
    <property type="evidence" value="ECO:0007669"/>
    <property type="project" value="InterPro"/>
</dbReference>
<dbReference type="AlphaFoldDB" id="A0A3R6AK87"/>
<comment type="caution">
    <text evidence="1">The sequence shown here is derived from an EMBL/GenBank/DDBJ whole genome shotgun (WGS) entry which is preliminary data.</text>
</comment>
<dbReference type="EMBL" id="QSJN01000006">
    <property type="protein sequence ID" value="RHD74423.1"/>
    <property type="molecule type" value="Genomic_DNA"/>
</dbReference>
<reference evidence="1 2" key="1">
    <citation type="submission" date="2018-08" db="EMBL/GenBank/DDBJ databases">
        <title>A genome reference for cultivated species of the human gut microbiota.</title>
        <authorList>
            <person name="Zou Y."/>
            <person name="Xue W."/>
            <person name="Luo G."/>
        </authorList>
    </citation>
    <scope>NUCLEOTIDE SEQUENCE [LARGE SCALE GENOMIC DNA]</scope>
    <source>
        <strain evidence="1 2">AM30-4</strain>
    </source>
</reference>
<accession>A0A3R6AK87</accession>
<name>A0A3R6AK87_PARDI</name>
<dbReference type="Proteomes" id="UP000284660">
    <property type="component" value="Unassembled WGS sequence"/>
</dbReference>
<proteinExistence type="predicted"/>